<dbReference type="Proteomes" id="UP000249819">
    <property type="component" value="Unassembled WGS sequence"/>
</dbReference>
<dbReference type="InterPro" id="IPR041408">
    <property type="entry name" value="Hcp_Tssd"/>
</dbReference>
<sequence>MSFKARCNIDGYDFNVLECHYTFSQQTDHHGKPVARPTGGVIELLVESAADTSLFDWMIADAVSHNGSIIFYRRDAISRLKELRFADAYCIRYTEYFNAENEQPMHIRFRMSARKLTLNGSTFEHRWTLK</sequence>
<organism evidence="1 2">
    <name type="scientific">Chitinophaga dinghuensis</name>
    <dbReference type="NCBI Taxonomy" id="1539050"/>
    <lineage>
        <taxon>Bacteria</taxon>
        <taxon>Pseudomonadati</taxon>
        <taxon>Bacteroidota</taxon>
        <taxon>Chitinophagia</taxon>
        <taxon>Chitinophagales</taxon>
        <taxon>Chitinophagaceae</taxon>
        <taxon>Chitinophaga</taxon>
    </lineage>
</organism>
<gene>
    <name evidence="1" type="ORF">CLV59_109300</name>
</gene>
<dbReference type="OrthoDB" id="955509at2"/>
<accession>A0A327VPI4</accession>
<dbReference type="RefSeq" id="WP_111594837.1">
    <property type="nucleotide sequence ID" value="NZ_QLMA01000009.1"/>
</dbReference>
<name>A0A327VPI4_9BACT</name>
<evidence type="ECO:0000313" key="2">
    <source>
        <dbReference type="Proteomes" id="UP000249819"/>
    </source>
</evidence>
<protein>
    <recommendedName>
        <fullName evidence="3">Phage tail protein</fullName>
    </recommendedName>
</protein>
<reference evidence="1 2" key="1">
    <citation type="submission" date="2018-06" db="EMBL/GenBank/DDBJ databases">
        <title>Genomic Encyclopedia of Archaeal and Bacterial Type Strains, Phase II (KMG-II): from individual species to whole genera.</title>
        <authorList>
            <person name="Goeker M."/>
        </authorList>
    </citation>
    <scope>NUCLEOTIDE SEQUENCE [LARGE SCALE GENOMIC DNA]</scope>
    <source>
        <strain evidence="1 2">DSM 29821</strain>
    </source>
</reference>
<dbReference type="GO" id="GO:0033104">
    <property type="term" value="C:type VI protein secretion system complex"/>
    <property type="evidence" value="ECO:0007669"/>
    <property type="project" value="InterPro"/>
</dbReference>
<dbReference type="AlphaFoldDB" id="A0A327VPI4"/>
<dbReference type="Pfam" id="PF17642">
    <property type="entry name" value="TssD"/>
    <property type="match status" value="1"/>
</dbReference>
<dbReference type="EMBL" id="QLMA01000009">
    <property type="protein sequence ID" value="RAJ75686.1"/>
    <property type="molecule type" value="Genomic_DNA"/>
</dbReference>
<keyword evidence="2" id="KW-1185">Reference proteome</keyword>
<evidence type="ECO:0000313" key="1">
    <source>
        <dbReference type="EMBL" id="RAJ75686.1"/>
    </source>
</evidence>
<comment type="caution">
    <text evidence="1">The sequence shown here is derived from an EMBL/GenBank/DDBJ whole genome shotgun (WGS) entry which is preliminary data.</text>
</comment>
<evidence type="ECO:0008006" key="3">
    <source>
        <dbReference type="Google" id="ProtNLM"/>
    </source>
</evidence>
<proteinExistence type="predicted"/>